<dbReference type="InterPro" id="IPR052961">
    <property type="entry name" value="Oxido-Kinase-like_Enzymes"/>
</dbReference>
<dbReference type="InterPro" id="IPR015897">
    <property type="entry name" value="CHK_kinase-like"/>
</dbReference>
<evidence type="ECO:0000313" key="4">
    <source>
        <dbReference type="WBParaSite" id="ACAC_0000938401-mRNA-1"/>
    </source>
</evidence>
<reference evidence="4" key="2">
    <citation type="submission" date="2016-04" db="UniProtKB">
        <authorList>
            <consortium name="WormBaseParasite"/>
        </authorList>
    </citation>
    <scope>IDENTIFICATION</scope>
</reference>
<dbReference type="Proteomes" id="UP000035642">
    <property type="component" value="Unassembled WGS sequence"/>
</dbReference>
<evidence type="ECO:0000313" key="3">
    <source>
        <dbReference type="Proteomes" id="UP000035642"/>
    </source>
</evidence>
<dbReference type="InterPro" id="IPR012877">
    <property type="entry name" value="Dhs-27"/>
</dbReference>
<dbReference type="Gene3D" id="3.90.1200.10">
    <property type="match status" value="1"/>
</dbReference>
<organism evidence="3 4">
    <name type="scientific">Angiostrongylus cantonensis</name>
    <name type="common">Rat lungworm</name>
    <dbReference type="NCBI Taxonomy" id="6313"/>
    <lineage>
        <taxon>Eukaryota</taxon>
        <taxon>Metazoa</taxon>
        <taxon>Ecdysozoa</taxon>
        <taxon>Nematoda</taxon>
        <taxon>Chromadorea</taxon>
        <taxon>Rhabditida</taxon>
        <taxon>Rhabditina</taxon>
        <taxon>Rhabditomorpha</taxon>
        <taxon>Strongyloidea</taxon>
        <taxon>Metastrongylidae</taxon>
        <taxon>Angiostrongylus</taxon>
    </lineage>
</organism>
<feature type="region of interest" description="Disordered" evidence="1">
    <location>
        <begin position="1"/>
        <end position="50"/>
    </location>
</feature>
<dbReference type="SMART" id="SM00587">
    <property type="entry name" value="CHK"/>
    <property type="match status" value="1"/>
</dbReference>
<name>A0A158PAF2_ANGCA</name>
<dbReference type="WBParaSite" id="ACAC_0000938401-mRNA-1">
    <property type="protein sequence ID" value="ACAC_0000938401-mRNA-1"/>
    <property type="gene ID" value="ACAC_0000938401"/>
</dbReference>
<dbReference type="SUPFAM" id="SSF56112">
    <property type="entry name" value="Protein kinase-like (PK-like)"/>
    <property type="match status" value="1"/>
</dbReference>
<reference evidence="3" key="1">
    <citation type="submission" date="2012-09" db="EMBL/GenBank/DDBJ databases">
        <authorList>
            <person name="Martin A.A."/>
        </authorList>
    </citation>
    <scope>NUCLEOTIDE SEQUENCE</scope>
</reference>
<dbReference type="AlphaFoldDB" id="A0A158PAF2"/>
<evidence type="ECO:0000259" key="2">
    <source>
        <dbReference type="SMART" id="SM00587"/>
    </source>
</evidence>
<protein>
    <submittedName>
        <fullName evidence="4">CHK domain-containing protein</fullName>
    </submittedName>
</protein>
<feature type="domain" description="CHK kinase-like" evidence="2">
    <location>
        <begin position="194"/>
        <end position="347"/>
    </location>
</feature>
<dbReference type="Pfam" id="PF07914">
    <property type="entry name" value="DUF1679"/>
    <property type="match status" value="1"/>
</dbReference>
<dbReference type="PANTHER" id="PTHR23020">
    <property type="entry name" value="UNCHARACTERIZED NUCLEAR HORMONE RECEPTOR-RELATED"/>
    <property type="match status" value="1"/>
</dbReference>
<sequence length="415" mass="47545">MGCRPSTPEVITVTPPDPPPTTIPIDPPPPKTRTYRPSIASLQIPQQDDLISEYTSDRSTDEEEQENQDYLCGTDFSLQWLLQTLADKFNQQFDEEPQWITERLNRPKWDVFAEYATSTVIRVTFGWEEQDLPRSVILKTLTSKDLQDHELAKYHYLMFKRECSAYDWTQRYPKLPAPKIIHIKRHAKEFGGVVVMEDVGERAVQQDAVKGLSVTDLPPSYYSHMSSGYNEIMDFFERHDVKHSWFTVTAKYFSSEYLHKMSTEAFEEVPPRVLVHSEPYAANIFVDSDSEGPRIAAIIDWTESHPGCFGEDVAKAICWNLSAKDRIDCTTPLLEDYHTFLKEESPEDCDISLDTVQNAFDMFIPVAVVTFLQKTVGLTGVVMANKHKEDIEPLIDRAKGLIKTVYTMTNPSEEQ</sequence>
<keyword evidence="3" id="KW-1185">Reference proteome</keyword>
<feature type="compositionally biased region" description="Pro residues" evidence="1">
    <location>
        <begin position="15"/>
        <end position="31"/>
    </location>
</feature>
<evidence type="ECO:0000256" key="1">
    <source>
        <dbReference type="SAM" id="MobiDB-lite"/>
    </source>
</evidence>
<proteinExistence type="predicted"/>
<dbReference type="PANTHER" id="PTHR23020:SF12">
    <property type="entry name" value="CHK KINASE-LIKE DOMAIN-CONTAINING PROTEIN"/>
    <property type="match status" value="1"/>
</dbReference>
<dbReference type="InterPro" id="IPR011009">
    <property type="entry name" value="Kinase-like_dom_sf"/>
</dbReference>
<accession>A0A158PAF2</accession>